<dbReference type="EMBL" id="JAEQNE010000001">
    <property type="protein sequence ID" value="MBL0390733.1"/>
    <property type="molecule type" value="Genomic_DNA"/>
</dbReference>
<evidence type="ECO:0000256" key="11">
    <source>
        <dbReference type="ARBA" id="ARBA00023136"/>
    </source>
</evidence>
<evidence type="ECO:0000256" key="3">
    <source>
        <dbReference type="ARBA" id="ARBA00010544"/>
    </source>
</evidence>
<evidence type="ECO:0000256" key="6">
    <source>
        <dbReference type="ARBA" id="ARBA00022475"/>
    </source>
</evidence>
<evidence type="ECO:0000256" key="4">
    <source>
        <dbReference type="ARBA" id="ARBA00016452"/>
    </source>
</evidence>
<reference evidence="14 15" key="1">
    <citation type="journal article" date="2017" name="Int. J. Syst. Evol. Microbiol.">
        <title>Ramlibacter monticola sp. nov., isolated from forest soil.</title>
        <authorList>
            <person name="Chaudhary D.K."/>
            <person name="Kim J."/>
        </authorList>
    </citation>
    <scope>NUCLEOTIDE SEQUENCE [LARGE SCALE GENOMIC DNA]</scope>
    <source>
        <strain evidence="14 15">KACC 19175</strain>
    </source>
</reference>
<sequence>MGTAQGGGGGFSLTALTSVLRRDLLLAMRRKSEVLTALFFFLIVSSLFPLGIGPEPALLRKIGPGVLWVGALLATMLGLQRMFYSDHLDGTLEQMVLSSAPLPLLVMGKVIAHWLVSGLPVVVLAPILGLQFDLDPGALWILVLGLLIGTPVLSLIGAVGAALTLGVRGGGALLSLLVLPLYIPTLIFGAGAVQAHLSGQGAGGHLSLLGALLALALFFVPWATTAALRISLE</sequence>
<dbReference type="GO" id="GO:1903607">
    <property type="term" value="P:cytochrome c biosynthetic process"/>
    <property type="evidence" value="ECO:0007669"/>
    <property type="project" value="TreeGrafter"/>
</dbReference>
<evidence type="ECO:0000256" key="2">
    <source>
        <dbReference type="ARBA" id="ARBA00004429"/>
    </source>
</evidence>
<keyword evidence="8 13" id="KW-0812">Transmembrane</keyword>
<evidence type="ECO:0000256" key="10">
    <source>
        <dbReference type="ARBA" id="ARBA00022989"/>
    </source>
</evidence>
<dbReference type="Proteomes" id="UP000599109">
    <property type="component" value="Unassembled WGS sequence"/>
</dbReference>
<dbReference type="NCBIfam" id="TIGR01190">
    <property type="entry name" value="ccmB"/>
    <property type="match status" value="1"/>
</dbReference>
<keyword evidence="9 12" id="KW-0201">Cytochrome c-type biogenesis</keyword>
<evidence type="ECO:0000256" key="7">
    <source>
        <dbReference type="ARBA" id="ARBA00022519"/>
    </source>
</evidence>
<accession>A0A936YXK7</accession>
<dbReference type="InterPro" id="IPR003544">
    <property type="entry name" value="Cyt_c_biogenesis_CcmB"/>
</dbReference>
<proteinExistence type="inferred from homology"/>
<feature type="transmembrane region" description="Helical" evidence="13">
    <location>
        <begin position="65"/>
        <end position="84"/>
    </location>
</feature>
<evidence type="ECO:0000256" key="13">
    <source>
        <dbReference type="SAM" id="Phobius"/>
    </source>
</evidence>
<dbReference type="PANTHER" id="PTHR30070:SF1">
    <property type="entry name" value="CYTOCHROME C BIOGENESIS B-RELATED"/>
    <property type="match status" value="1"/>
</dbReference>
<name>A0A936YXK7_9BURK</name>
<evidence type="ECO:0000313" key="15">
    <source>
        <dbReference type="Proteomes" id="UP000599109"/>
    </source>
</evidence>
<keyword evidence="11 12" id="KW-0472">Membrane</keyword>
<dbReference type="AlphaFoldDB" id="A0A936YXK7"/>
<dbReference type="GO" id="GO:0015232">
    <property type="term" value="F:heme transmembrane transporter activity"/>
    <property type="evidence" value="ECO:0007669"/>
    <property type="project" value="InterPro"/>
</dbReference>
<feature type="transmembrane region" description="Helical" evidence="13">
    <location>
        <begin position="205"/>
        <end position="228"/>
    </location>
</feature>
<dbReference type="GO" id="GO:0017004">
    <property type="term" value="P:cytochrome complex assembly"/>
    <property type="evidence" value="ECO:0007669"/>
    <property type="project" value="UniProtKB-KW"/>
</dbReference>
<dbReference type="PRINTS" id="PR01414">
    <property type="entry name" value="CCMBBIOGNSIS"/>
</dbReference>
<comment type="caution">
    <text evidence="14">The sequence shown here is derived from an EMBL/GenBank/DDBJ whole genome shotgun (WGS) entry which is preliminary data.</text>
</comment>
<evidence type="ECO:0000256" key="1">
    <source>
        <dbReference type="ARBA" id="ARBA00002442"/>
    </source>
</evidence>
<keyword evidence="15" id="KW-1185">Reference proteome</keyword>
<evidence type="ECO:0000256" key="9">
    <source>
        <dbReference type="ARBA" id="ARBA00022748"/>
    </source>
</evidence>
<evidence type="ECO:0000256" key="8">
    <source>
        <dbReference type="ARBA" id="ARBA00022692"/>
    </source>
</evidence>
<dbReference type="PIRSF" id="PIRSF002764">
    <property type="entry name" value="CcmB"/>
    <property type="match status" value="1"/>
</dbReference>
<keyword evidence="10 13" id="KW-1133">Transmembrane helix</keyword>
<comment type="similarity">
    <text evidence="3 12">Belongs to the CcmB/CycW/HelB family.</text>
</comment>
<dbReference type="GO" id="GO:0005886">
    <property type="term" value="C:plasma membrane"/>
    <property type="evidence" value="ECO:0007669"/>
    <property type="project" value="UniProtKB-SubCell"/>
</dbReference>
<keyword evidence="7 12" id="KW-0997">Cell inner membrane</keyword>
<evidence type="ECO:0000313" key="14">
    <source>
        <dbReference type="EMBL" id="MBL0390733.1"/>
    </source>
</evidence>
<protein>
    <recommendedName>
        <fullName evidence="4 12">Heme exporter protein B</fullName>
    </recommendedName>
</protein>
<keyword evidence="5 12" id="KW-0813">Transport</keyword>
<organism evidence="14 15">
    <name type="scientific">Ramlibacter monticola</name>
    <dbReference type="NCBI Taxonomy" id="1926872"/>
    <lineage>
        <taxon>Bacteria</taxon>
        <taxon>Pseudomonadati</taxon>
        <taxon>Pseudomonadota</taxon>
        <taxon>Betaproteobacteria</taxon>
        <taxon>Burkholderiales</taxon>
        <taxon>Comamonadaceae</taxon>
        <taxon>Ramlibacter</taxon>
    </lineage>
</organism>
<evidence type="ECO:0000256" key="12">
    <source>
        <dbReference type="PIRNR" id="PIRNR002764"/>
    </source>
</evidence>
<dbReference type="PANTHER" id="PTHR30070">
    <property type="entry name" value="HEME EXPORTER PROTEIN B"/>
    <property type="match status" value="1"/>
</dbReference>
<dbReference type="Pfam" id="PF03379">
    <property type="entry name" value="CcmB"/>
    <property type="match status" value="1"/>
</dbReference>
<feature type="transmembrane region" description="Helical" evidence="13">
    <location>
        <begin position="34"/>
        <end position="53"/>
    </location>
</feature>
<feature type="transmembrane region" description="Helical" evidence="13">
    <location>
        <begin position="139"/>
        <end position="165"/>
    </location>
</feature>
<feature type="transmembrane region" description="Helical" evidence="13">
    <location>
        <begin position="172"/>
        <end position="193"/>
    </location>
</feature>
<gene>
    <name evidence="14" type="primary">ccmB</name>
    <name evidence="14" type="ORF">JJ685_06200</name>
</gene>
<feature type="transmembrane region" description="Helical" evidence="13">
    <location>
        <begin position="104"/>
        <end position="127"/>
    </location>
</feature>
<dbReference type="RefSeq" id="WP_201673315.1">
    <property type="nucleotide sequence ID" value="NZ_JAEQNE010000001.1"/>
</dbReference>
<comment type="subcellular location">
    <subcellularLocation>
        <location evidence="2">Cell inner membrane</location>
        <topology evidence="2">Multi-pass membrane protein</topology>
    </subcellularLocation>
</comment>
<keyword evidence="6 12" id="KW-1003">Cell membrane</keyword>
<dbReference type="InterPro" id="IPR026031">
    <property type="entry name" value="Cyt_c_CcmB_bac"/>
</dbReference>
<evidence type="ECO:0000256" key="5">
    <source>
        <dbReference type="ARBA" id="ARBA00022448"/>
    </source>
</evidence>
<comment type="function">
    <text evidence="1 12">Required for the export of heme to the periplasm for the biogenesis of c-type cytochromes.</text>
</comment>